<dbReference type="Proteomes" id="UP000033047">
    <property type="component" value="Unassembled WGS sequence"/>
</dbReference>
<accession>A0A0F5IU45</accession>
<name>A0A0F5IU45_9BACT</name>
<sequence length="125" mass="14259">MKLWKYSGTFLTWTGIIHTIYAFFIGKDALDKMLGDGLADSVGEDYERGFAFWFLICGIVLILWGQTLQYYIKKEQKPAPAFLGYCMLLFTVAGCIFVPVSGFWLFLPQAVIIIYSNRTSSTWNV</sequence>
<evidence type="ECO:0000256" key="1">
    <source>
        <dbReference type="SAM" id="Phobius"/>
    </source>
</evidence>
<evidence type="ECO:0000313" key="3">
    <source>
        <dbReference type="Proteomes" id="UP000033047"/>
    </source>
</evidence>
<evidence type="ECO:0000313" key="2">
    <source>
        <dbReference type="EMBL" id="KKB48697.1"/>
    </source>
</evidence>
<dbReference type="Pfam" id="PF20064">
    <property type="entry name" value="DUF6463"/>
    <property type="match status" value="1"/>
</dbReference>
<dbReference type="GeneID" id="69980538"/>
<organism evidence="2 3">
    <name type="scientific">Parabacteroides goldsteinii DSM 19448 = WAL 12034</name>
    <dbReference type="NCBI Taxonomy" id="927665"/>
    <lineage>
        <taxon>Bacteria</taxon>
        <taxon>Pseudomonadati</taxon>
        <taxon>Bacteroidota</taxon>
        <taxon>Bacteroidia</taxon>
        <taxon>Bacteroidales</taxon>
        <taxon>Tannerellaceae</taxon>
        <taxon>Parabacteroides</taxon>
    </lineage>
</organism>
<keyword evidence="1" id="KW-0812">Transmembrane</keyword>
<comment type="caution">
    <text evidence="2">The sequence shown here is derived from an EMBL/GenBank/DDBJ whole genome shotgun (WGS) entry which is preliminary data.</text>
</comment>
<keyword evidence="1" id="KW-1133">Transmembrane helix</keyword>
<protein>
    <recommendedName>
        <fullName evidence="4">DUF4064 domain-containing protein</fullName>
    </recommendedName>
</protein>
<reference evidence="2 3" key="1">
    <citation type="submission" date="2013-04" db="EMBL/GenBank/DDBJ databases">
        <title>The Genome Sequence of Parabacteroides goldsteinii DSM 19448.</title>
        <authorList>
            <consortium name="The Broad Institute Genomics Platform"/>
            <person name="Earl A."/>
            <person name="Ward D."/>
            <person name="Feldgarden M."/>
            <person name="Gevers D."/>
            <person name="Martens E."/>
            <person name="Sakamoto M."/>
            <person name="Benno Y."/>
            <person name="Song Y."/>
            <person name="Liu C."/>
            <person name="Lee J."/>
            <person name="Bolanos M."/>
            <person name="Vaisanen M.L."/>
            <person name="Finegold S.M."/>
            <person name="Walker B."/>
            <person name="Young S."/>
            <person name="Zeng Q."/>
            <person name="Gargeya S."/>
            <person name="Fitzgerald M."/>
            <person name="Haas B."/>
            <person name="Abouelleil A."/>
            <person name="Allen A.W."/>
            <person name="Alvarado L."/>
            <person name="Arachchi H.M."/>
            <person name="Berlin A.M."/>
            <person name="Chapman S.B."/>
            <person name="Gainer-Dewar J."/>
            <person name="Goldberg J."/>
            <person name="Griggs A."/>
            <person name="Gujja S."/>
            <person name="Hansen M."/>
            <person name="Howarth C."/>
            <person name="Imamovic A."/>
            <person name="Ireland A."/>
            <person name="Larimer J."/>
            <person name="McCowan C."/>
            <person name="Murphy C."/>
            <person name="Pearson M."/>
            <person name="Poon T.W."/>
            <person name="Priest M."/>
            <person name="Roberts A."/>
            <person name="Saif S."/>
            <person name="Shea T."/>
            <person name="Sisk P."/>
            <person name="Sykes S."/>
            <person name="Wortman J."/>
            <person name="Nusbaum C."/>
            <person name="Birren B."/>
        </authorList>
    </citation>
    <scope>NUCLEOTIDE SEQUENCE [LARGE SCALE GENOMIC DNA]</scope>
    <source>
        <strain evidence="2 3">DSM 19448</strain>
    </source>
</reference>
<dbReference type="STRING" id="927665.HMPREF1535_03925"/>
<evidence type="ECO:0008006" key="4">
    <source>
        <dbReference type="Google" id="ProtNLM"/>
    </source>
</evidence>
<dbReference type="InterPro" id="IPR045590">
    <property type="entry name" value="DUF6463"/>
</dbReference>
<dbReference type="PATRIC" id="fig|927665.4.peg.4033"/>
<dbReference type="EMBL" id="AQHV01000021">
    <property type="protein sequence ID" value="KKB48697.1"/>
    <property type="molecule type" value="Genomic_DNA"/>
</dbReference>
<feature type="transmembrane region" description="Helical" evidence="1">
    <location>
        <begin position="50"/>
        <end position="70"/>
    </location>
</feature>
<dbReference type="HOGENOM" id="CLU_151993_1_0_10"/>
<gene>
    <name evidence="2" type="ORF">HMPREF1535_03925</name>
</gene>
<dbReference type="AlphaFoldDB" id="A0A0F5IU45"/>
<feature type="transmembrane region" description="Helical" evidence="1">
    <location>
        <begin position="7"/>
        <end position="26"/>
    </location>
</feature>
<proteinExistence type="predicted"/>
<dbReference type="RefSeq" id="WP_007656961.1">
    <property type="nucleotide sequence ID" value="NZ_KQ033913.1"/>
</dbReference>
<feature type="transmembrane region" description="Helical" evidence="1">
    <location>
        <begin position="82"/>
        <end position="107"/>
    </location>
</feature>
<keyword evidence="1" id="KW-0472">Membrane</keyword>